<dbReference type="InterPro" id="IPR050728">
    <property type="entry name" value="Zinc_Metalloprotease_M4"/>
</dbReference>
<dbReference type="AlphaFoldDB" id="A0A4Q2SSW7"/>
<dbReference type="Proteomes" id="UP000291101">
    <property type="component" value="Unassembled WGS sequence"/>
</dbReference>
<keyword evidence="10" id="KW-1185">Reference proteome</keyword>
<comment type="caution">
    <text evidence="9">The sequence shown here is derived from an EMBL/GenBank/DDBJ whole genome shotgun (WGS) entry which is preliminary data.</text>
</comment>
<feature type="chain" id="PRO_5039472494" evidence="6">
    <location>
        <begin position="25"/>
        <end position="677"/>
    </location>
</feature>
<keyword evidence="1" id="KW-0645">Protease</keyword>
<evidence type="ECO:0000313" key="9">
    <source>
        <dbReference type="EMBL" id="RYC07494.1"/>
    </source>
</evidence>
<evidence type="ECO:0000256" key="5">
    <source>
        <dbReference type="ARBA" id="ARBA00023049"/>
    </source>
</evidence>
<feature type="domain" description="Peptidase M4 C-terminal" evidence="8">
    <location>
        <begin position="352"/>
        <end position="504"/>
    </location>
</feature>
<evidence type="ECO:0000256" key="2">
    <source>
        <dbReference type="ARBA" id="ARBA00022723"/>
    </source>
</evidence>
<evidence type="ECO:0000256" key="1">
    <source>
        <dbReference type="ARBA" id="ARBA00022670"/>
    </source>
</evidence>
<evidence type="ECO:0000259" key="8">
    <source>
        <dbReference type="Pfam" id="PF02868"/>
    </source>
</evidence>
<dbReference type="Pfam" id="PF01447">
    <property type="entry name" value="Peptidase_M4"/>
    <property type="match status" value="1"/>
</dbReference>
<feature type="signal peptide" evidence="6">
    <location>
        <begin position="1"/>
        <end position="24"/>
    </location>
</feature>
<evidence type="ECO:0000259" key="7">
    <source>
        <dbReference type="Pfam" id="PF01447"/>
    </source>
</evidence>
<keyword evidence="6" id="KW-0732">Signal</keyword>
<dbReference type="GO" id="GO:0004222">
    <property type="term" value="F:metalloendopeptidase activity"/>
    <property type="evidence" value="ECO:0007669"/>
    <property type="project" value="InterPro"/>
</dbReference>
<keyword evidence="2" id="KW-0479">Metal-binding</keyword>
<evidence type="ECO:0000256" key="3">
    <source>
        <dbReference type="ARBA" id="ARBA00022801"/>
    </source>
</evidence>
<name>A0A4Q2SSW7_9ACTN</name>
<evidence type="ECO:0000256" key="6">
    <source>
        <dbReference type="SAM" id="SignalP"/>
    </source>
</evidence>
<dbReference type="OrthoDB" id="291295at2"/>
<organism evidence="9 10">
    <name type="scientific">Nocardioides zhouii</name>
    <dbReference type="NCBI Taxonomy" id="1168729"/>
    <lineage>
        <taxon>Bacteria</taxon>
        <taxon>Bacillati</taxon>
        <taxon>Actinomycetota</taxon>
        <taxon>Actinomycetes</taxon>
        <taxon>Propionibacteriales</taxon>
        <taxon>Nocardioidaceae</taxon>
        <taxon>Nocardioides</taxon>
    </lineage>
</organism>
<dbReference type="Gene3D" id="3.10.170.10">
    <property type="match status" value="1"/>
</dbReference>
<dbReference type="EMBL" id="SDWV01000014">
    <property type="protein sequence ID" value="RYC07494.1"/>
    <property type="molecule type" value="Genomic_DNA"/>
</dbReference>
<dbReference type="PANTHER" id="PTHR33794:SF1">
    <property type="entry name" value="BACILLOLYSIN"/>
    <property type="match status" value="1"/>
</dbReference>
<dbReference type="SUPFAM" id="SSF55486">
    <property type="entry name" value="Metalloproteases ('zincins'), catalytic domain"/>
    <property type="match status" value="1"/>
</dbReference>
<dbReference type="Pfam" id="PF02868">
    <property type="entry name" value="Peptidase_M4_C"/>
    <property type="match status" value="1"/>
</dbReference>
<protein>
    <submittedName>
        <fullName evidence="9">M4 family peptidase</fullName>
    </submittedName>
</protein>
<accession>A0A4Q2SSW7</accession>
<dbReference type="PANTHER" id="PTHR33794">
    <property type="entry name" value="BACILLOLYSIN"/>
    <property type="match status" value="1"/>
</dbReference>
<dbReference type="InterPro" id="IPR013856">
    <property type="entry name" value="Peptidase_M4_domain"/>
</dbReference>
<dbReference type="GO" id="GO:0046872">
    <property type="term" value="F:metal ion binding"/>
    <property type="evidence" value="ECO:0007669"/>
    <property type="project" value="UniProtKB-KW"/>
</dbReference>
<proteinExistence type="predicted"/>
<keyword evidence="4" id="KW-0862">Zinc</keyword>
<feature type="domain" description="Peptidase M4" evidence="7">
    <location>
        <begin position="205"/>
        <end position="341"/>
    </location>
</feature>
<evidence type="ECO:0000313" key="10">
    <source>
        <dbReference type="Proteomes" id="UP000291101"/>
    </source>
</evidence>
<sequence>MIGQLSVKTTRLAALAGIAATAVAASFLAPTVTPADAAPSAGNPRLEAQQAASAWVKGHGNALERASADSFVRTGTFDGDNAIYSMAYERTHEGLRVVGGDFVVLANAAGQVVGSSVAQEAPVDLASTTPKIGADRAAEAARGQVDQVADSSAPELVIWHRDAGTRLAYEVEVRGTDAGEVSWQKVWVDAVDGTVLESREQIAHGSGTAAYSGPNPLPIATSGSGSSYNMTDPTATTLKCQDAANNTTFSGTDDLWGNGVATNRETGCVDALYAAQQMKGMMSSWLGRNGMNGSGGWVPIRVGLNDINAYYDGTQVQIGKNQAGEWISSMDVVAHEFGHGVDDKTPGGISGGGTQEFIGDAFATSTEYYDGQVSPYDSPDHTIGEEVNLVGQGPIRDGSNPANVGDPSCYTSSIPTAEVHAAAGPGDHWFYLLSRGGVSKCDGTSVTGIGEQAAMKVLYNGMLMKTTSSSYLKYRTWTLTAAKNLDSTCAQFNAVKNAWDAVNVPAQTGDPTCGGTTTPPTTPPTGGNILANPGFESGATSWAGTTGLITTNTGRPARTGSYKAWFGGNGTTSTENLTQSVTIPSTATAASLSYWIRTDTAESGSTAYDTFRVQVVVNGVTTTLRTFTNVGTNATYTQFSHSLLAYKGQSVQVKFLMNEDSSLQTSFVVDDTAVNVS</sequence>
<dbReference type="Gene3D" id="1.10.390.10">
    <property type="entry name" value="Neutral Protease Domain 2"/>
    <property type="match status" value="1"/>
</dbReference>
<reference evidence="9 10" key="1">
    <citation type="submission" date="2019-01" db="EMBL/GenBank/DDBJ databases">
        <title>Novel species of Nocardioides.</title>
        <authorList>
            <person name="Liu Q."/>
            <person name="X Y.-H."/>
        </authorList>
    </citation>
    <scope>NUCLEOTIDE SEQUENCE [LARGE SCALE GENOMIC DNA]</scope>
    <source>
        <strain evidence="9 10">HLT2-9</strain>
    </source>
</reference>
<keyword evidence="3" id="KW-0378">Hydrolase</keyword>
<dbReference type="InterPro" id="IPR001570">
    <property type="entry name" value="Peptidase_M4_C_domain"/>
</dbReference>
<dbReference type="GO" id="GO:0006508">
    <property type="term" value="P:proteolysis"/>
    <property type="evidence" value="ECO:0007669"/>
    <property type="project" value="UniProtKB-KW"/>
</dbReference>
<dbReference type="Gene3D" id="2.60.120.260">
    <property type="entry name" value="Galactose-binding domain-like"/>
    <property type="match status" value="1"/>
</dbReference>
<dbReference type="InterPro" id="IPR027268">
    <property type="entry name" value="Peptidase_M4/M1_CTD_sf"/>
</dbReference>
<gene>
    <name evidence="9" type="ORF">EUA94_14500</name>
</gene>
<evidence type="ECO:0000256" key="4">
    <source>
        <dbReference type="ARBA" id="ARBA00022833"/>
    </source>
</evidence>
<keyword evidence="5" id="KW-0482">Metalloprotease</keyword>